<gene>
    <name evidence="1" type="ORF">HNI00_05045</name>
</gene>
<organism evidence="1">
    <name type="scientific">Thermoleptolyngbya oregonensis NK1-22</name>
    <dbReference type="NCBI Taxonomy" id="2547457"/>
    <lineage>
        <taxon>Bacteria</taxon>
        <taxon>Bacillati</taxon>
        <taxon>Cyanobacteriota</taxon>
        <taxon>Cyanophyceae</taxon>
        <taxon>Oculatellales</taxon>
        <taxon>Oculatellaceae</taxon>
        <taxon>Thermoleptolyngbya</taxon>
    </lineage>
</organism>
<name>A0AA96YLX6_9CYAN</name>
<dbReference type="RefSeq" id="WP_316791242.1">
    <property type="nucleotide sequence ID" value="NZ_CP053540.1"/>
</dbReference>
<dbReference type="AlphaFoldDB" id="A0AA96YLX6"/>
<proteinExistence type="predicted"/>
<reference evidence="1" key="1">
    <citation type="submission" date="2020-05" db="EMBL/GenBank/DDBJ databases">
        <authorList>
            <person name="Zhu T."/>
            <person name="Keshari N."/>
            <person name="Lu X."/>
        </authorList>
    </citation>
    <scope>NUCLEOTIDE SEQUENCE</scope>
    <source>
        <strain evidence="1">NK1-22</strain>
    </source>
</reference>
<dbReference type="KEGG" id="tog:HNI00_05045"/>
<sequence>MPCRPFSPQVSQPAWLVSLLFASLVLGCTPLVPPPVSSSPLPAPAIVQSDSPFQLPLAGTATLPNQRTLTFARVEQDSRCPSDVTCVWPGQAEVIVTLSQPGQPAQDLLLIQRPGDAAAAARSVNGLTVKLIDLLPYPTTGPSSPADYTVTLLVTQP</sequence>
<dbReference type="EMBL" id="CP053540">
    <property type="protein sequence ID" value="WOB42592.1"/>
    <property type="molecule type" value="Genomic_DNA"/>
</dbReference>
<evidence type="ECO:0008006" key="2">
    <source>
        <dbReference type="Google" id="ProtNLM"/>
    </source>
</evidence>
<accession>A0AA96YLX6</accession>
<evidence type="ECO:0000313" key="1">
    <source>
        <dbReference type="EMBL" id="WOB42592.1"/>
    </source>
</evidence>
<dbReference type="PROSITE" id="PS51257">
    <property type="entry name" value="PROKAR_LIPOPROTEIN"/>
    <property type="match status" value="1"/>
</dbReference>
<protein>
    <recommendedName>
        <fullName evidence="2">Lipoprotein</fullName>
    </recommendedName>
</protein>